<feature type="region of interest" description="Disordered" evidence="1">
    <location>
        <begin position="171"/>
        <end position="277"/>
    </location>
</feature>
<feature type="compositionally biased region" description="Polar residues" evidence="1">
    <location>
        <begin position="1"/>
        <end position="11"/>
    </location>
</feature>
<feature type="compositionally biased region" description="Polar residues" evidence="1">
    <location>
        <begin position="208"/>
        <end position="218"/>
    </location>
</feature>
<comment type="caution">
    <text evidence="3">The sequence shown here is derived from an EMBL/GenBank/DDBJ whole genome shotgun (WGS) entry which is preliminary data.</text>
</comment>
<evidence type="ECO:0000313" key="4">
    <source>
        <dbReference type="Proteomes" id="UP000658613"/>
    </source>
</evidence>
<feature type="compositionally biased region" description="Low complexity" evidence="1">
    <location>
        <begin position="219"/>
        <end position="228"/>
    </location>
</feature>
<proteinExistence type="predicted"/>
<accession>A0A931GQU3</accession>
<name>A0A931GQU3_9CORY</name>
<feature type="compositionally biased region" description="Basic and acidic residues" evidence="1">
    <location>
        <begin position="171"/>
        <end position="183"/>
    </location>
</feature>
<dbReference type="Proteomes" id="UP000658613">
    <property type="component" value="Unassembled WGS sequence"/>
</dbReference>
<keyword evidence="4" id="KW-1185">Reference proteome</keyword>
<dbReference type="AlphaFoldDB" id="A0A931GQU3"/>
<dbReference type="RefSeq" id="WP_196823816.1">
    <property type="nucleotide sequence ID" value="NZ_CP046980.1"/>
</dbReference>
<dbReference type="EMBL" id="JADOUE010000001">
    <property type="protein sequence ID" value="MBG6121198.1"/>
    <property type="molecule type" value="Genomic_DNA"/>
</dbReference>
<feature type="compositionally biased region" description="Basic and acidic residues" evidence="1">
    <location>
        <begin position="192"/>
        <end position="204"/>
    </location>
</feature>
<gene>
    <name evidence="3" type="ORF">IW254_000167</name>
</gene>
<evidence type="ECO:0000256" key="1">
    <source>
        <dbReference type="SAM" id="MobiDB-lite"/>
    </source>
</evidence>
<protein>
    <submittedName>
        <fullName evidence="3">Uncharacterized protein</fullName>
    </submittedName>
</protein>
<reference evidence="3" key="1">
    <citation type="submission" date="2020-11" db="EMBL/GenBank/DDBJ databases">
        <title>Sequencing the genomes of 1000 actinobacteria strains.</title>
        <authorList>
            <person name="Klenk H.-P."/>
        </authorList>
    </citation>
    <scope>NUCLEOTIDE SEQUENCE</scope>
    <source>
        <strain evidence="3">DSM 45632</strain>
    </source>
</reference>
<evidence type="ECO:0000313" key="3">
    <source>
        <dbReference type="EMBL" id="MBG6121198.1"/>
    </source>
</evidence>
<keyword evidence="2" id="KW-0812">Transmembrane</keyword>
<keyword evidence="2" id="KW-1133">Transmembrane helix</keyword>
<sequence>MSTPYNQNQWNPGPGYPIPGQAPAEQAPEEKRKRRTAIIVLFLVLALVLTSLAVLFLGKGTLWGKGDILQEPVLFSDTRYVGDVDSPELIADADADTDSNNVRVIIRFFGDGRRATLTSPTLNRHSELLWVKGYEYRENIITGDGTNGAKWTFTPGDEISDNEDNIIEGKFKVEAPRGSEGFRGKITLRQTPWDEHDGEKEPGKSEPPTKTTERPTANSSSTTSSQPSAREEPESEEAEPTPPVGSCEPEAFSEFFNGQPVGPNPPCDGQWANPGRESSDWTKVLHFEGGQWLEVEPAGTTKMGMMGPCYDGDALTAQGAPEEFLSHLTLCRPDEIGNF</sequence>
<evidence type="ECO:0000256" key="2">
    <source>
        <dbReference type="SAM" id="Phobius"/>
    </source>
</evidence>
<feature type="transmembrane region" description="Helical" evidence="2">
    <location>
        <begin position="37"/>
        <end position="58"/>
    </location>
</feature>
<keyword evidence="2" id="KW-0472">Membrane</keyword>
<organism evidence="3 4">
    <name type="scientific">Corynebacterium aquatimens</name>
    <dbReference type="NCBI Taxonomy" id="1190508"/>
    <lineage>
        <taxon>Bacteria</taxon>
        <taxon>Bacillati</taxon>
        <taxon>Actinomycetota</taxon>
        <taxon>Actinomycetes</taxon>
        <taxon>Mycobacteriales</taxon>
        <taxon>Corynebacteriaceae</taxon>
        <taxon>Corynebacterium</taxon>
    </lineage>
</organism>
<feature type="region of interest" description="Disordered" evidence="1">
    <location>
        <begin position="1"/>
        <end position="29"/>
    </location>
</feature>